<feature type="compositionally biased region" description="Polar residues" evidence="1">
    <location>
        <begin position="105"/>
        <end position="120"/>
    </location>
</feature>
<sequence>MDVSVLKKGWMSDSSSSRGHRDPRDVRLGYTLNIGNRTARCVAGRWKPRKPECITRGKYKRRAFYRKANGGSLEVTPSSHLSPQPLAGGAPDNLNLRIGRHHSSQRPTATKTLAQKQIVNDSRRPPLRLPADSTSPEFLEDKTAFLDSMRLRPCAACTTEMQIAFHLRARCCLIYICLET</sequence>
<reference evidence="2 3" key="1">
    <citation type="submission" date="2021-06" db="EMBL/GenBank/DDBJ databases">
        <title>Caerostris extrusa draft genome.</title>
        <authorList>
            <person name="Kono N."/>
            <person name="Arakawa K."/>
        </authorList>
    </citation>
    <scope>NUCLEOTIDE SEQUENCE [LARGE SCALE GENOMIC DNA]</scope>
</reference>
<comment type="caution">
    <text evidence="2">The sequence shown here is derived from an EMBL/GenBank/DDBJ whole genome shotgun (WGS) entry which is preliminary data.</text>
</comment>
<evidence type="ECO:0000313" key="3">
    <source>
        <dbReference type="Proteomes" id="UP001054945"/>
    </source>
</evidence>
<feature type="region of interest" description="Disordered" evidence="1">
    <location>
        <begin position="1"/>
        <end position="26"/>
    </location>
</feature>
<name>A0AAV4QW06_CAEEX</name>
<dbReference type="AlphaFoldDB" id="A0AAV4QW06"/>
<dbReference type="Proteomes" id="UP001054945">
    <property type="component" value="Unassembled WGS sequence"/>
</dbReference>
<keyword evidence="3" id="KW-1185">Reference proteome</keyword>
<accession>A0AAV4QW06</accession>
<protein>
    <submittedName>
        <fullName evidence="2">Uncharacterized protein</fullName>
    </submittedName>
</protein>
<evidence type="ECO:0000313" key="2">
    <source>
        <dbReference type="EMBL" id="GIY12297.1"/>
    </source>
</evidence>
<evidence type="ECO:0000256" key="1">
    <source>
        <dbReference type="SAM" id="MobiDB-lite"/>
    </source>
</evidence>
<feature type="region of interest" description="Disordered" evidence="1">
    <location>
        <begin position="71"/>
        <end position="134"/>
    </location>
</feature>
<proteinExistence type="predicted"/>
<gene>
    <name evidence="2" type="ORF">CEXT_426851</name>
</gene>
<organism evidence="2 3">
    <name type="scientific">Caerostris extrusa</name>
    <name type="common">Bark spider</name>
    <name type="synonym">Caerostris bankana</name>
    <dbReference type="NCBI Taxonomy" id="172846"/>
    <lineage>
        <taxon>Eukaryota</taxon>
        <taxon>Metazoa</taxon>
        <taxon>Ecdysozoa</taxon>
        <taxon>Arthropoda</taxon>
        <taxon>Chelicerata</taxon>
        <taxon>Arachnida</taxon>
        <taxon>Araneae</taxon>
        <taxon>Araneomorphae</taxon>
        <taxon>Entelegynae</taxon>
        <taxon>Araneoidea</taxon>
        <taxon>Araneidae</taxon>
        <taxon>Caerostris</taxon>
    </lineage>
</organism>
<dbReference type="EMBL" id="BPLR01006772">
    <property type="protein sequence ID" value="GIY12297.1"/>
    <property type="molecule type" value="Genomic_DNA"/>
</dbReference>